<dbReference type="InterPro" id="IPR007341">
    <property type="entry name" value="Transgly_assoc"/>
</dbReference>
<evidence type="ECO:0000256" key="2">
    <source>
        <dbReference type="ARBA" id="ARBA00011006"/>
    </source>
</evidence>
<dbReference type="PANTHER" id="PTHR33884:SF3">
    <property type="entry name" value="UPF0410 PROTEIN YMGE"/>
    <property type="match status" value="1"/>
</dbReference>
<gene>
    <name evidence="8" type="ORF">U1T56_03665</name>
</gene>
<sequence length="81" mass="8328">MFSLILSLIIAGIAGWIAGNIMKSGGFGVLGNVLLGIVGGFVGQAMLWLIGLGARNIVGSLIAAVLGAIVVLYVLDYLKKR</sequence>
<evidence type="ECO:0000256" key="6">
    <source>
        <dbReference type="ARBA" id="ARBA00023136"/>
    </source>
</evidence>
<evidence type="ECO:0000256" key="4">
    <source>
        <dbReference type="ARBA" id="ARBA00022692"/>
    </source>
</evidence>
<evidence type="ECO:0000256" key="5">
    <source>
        <dbReference type="ARBA" id="ARBA00022989"/>
    </source>
</evidence>
<feature type="transmembrane region" description="Helical" evidence="7">
    <location>
        <begin position="29"/>
        <end position="50"/>
    </location>
</feature>
<dbReference type="EMBL" id="JBBLZC010000002">
    <property type="protein sequence ID" value="MEK0082237.1"/>
    <property type="molecule type" value="Genomic_DNA"/>
</dbReference>
<dbReference type="Proteomes" id="UP001375743">
    <property type="component" value="Unassembled WGS sequence"/>
</dbReference>
<reference evidence="8 9" key="1">
    <citation type="submission" date="2024-01" db="EMBL/GenBank/DDBJ databases">
        <title>Multi-omics insights into the function and evolution of sodium benzoate biodegradation pathways in Benzoatithermus flavus gen. nov., sp. nov. from hot spring.</title>
        <authorList>
            <person name="Hu C.-J."/>
            <person name="Li W.-J."/>
        </authorList>
    </citation>
    <scope>NUCLEOTIDE SEQUENCE [LARGE SCALE GENOMIC DNA]</scope>
    <source>
        <strain evidence="8 9">SYSU G07066</strain>
    </source>
</reference>
<evidence type="ECO:0000256" key="3">
    <source>
        <dbReference type="ARBA" id="ARBA00022475"/>
    </source>
</evidence>
<comment type="similarity">
    <text evidence="2">Belongs to the UPF0410 family.</text>
</comment>
<name>A0ABU8XM21_9PROT</name>
<evidence type="ECO:0000256" key="7">
    <source>
        <dbReference type="SAM" id="Phobius"/>
    </source>
</evidence>
<evidence type="ECO:0000313" key="9">
    <source>
        <dbReference type="Proteomes" id="UP001375743"/>
    </source>
</evidence>
<dbReference type="Pfam" id="PF04226">
    <property type="entry name" value="Transgly_assoc"/>
    <property type="match status" value="1"/>
</dbReference>
<evidence type="ECO:0000256" key="1">
    <source>
        <dbReference type="ARBA" id="ARBA00004651"/>
    </source>
</evidence>
<keyword evidence="9" id="KW-1185">Reference proteome</keyword>
<keyword evidence="3" id="KW-1003">Cell membrane</keyword>
<keyword evidence="4 7" id="KW-0812">Transmembrane</keyword>
<feature type="transmembrane region" description="Helical" evidence="7">
    <location>
        <begin position="57"/>
        <end position="75"/>
    </location>
</feature>
<keyword evidence="6 7" id="KW-0472">Membrane</keyword>
<comment type="caution">
    <text evidence="8">The sequence shown here is derived from an EMBL/GenBank/DDBJ whole genome shotgun (WGS) entry which is preliminary data.</text>
</comment>
<keyword evidence="5 7" id="KW-1133">Transmembrane helix</keyword>
<dbReference type="RefSeq" id="WP_418158085.1">
    <property type="nucleotide sequence ID" value="NZ_JBBLZC010000002.1"/>
</dbReference>
<accession>A0ABU8XM21</accession>
<comment type="subcellular location">
    <subcellularLocation>
        <location evidence="1">Cell membrane</location>
        <topology evidence="1">Multi-pass membrane protein</topology>
    </subcellularLocation>
</comment>
<proteinExistence type="inferred from homology"/>
<organism evidence="8 9">
    <name type="scientific">Benzoatithermus flavus</name>
    <dbReference type="NCBI Taxonomy" id="3108223"/>
    <lineage>
        <taxon>Bacteria</taxon>
        <taxon>Pseudomonadati</taxon>
        <taxon>Pseudomonadota</taxon>
        <taxon>Alphaproteobacteria</taxon>
        <taxon>Geminicoccales</taxon>
        <taxon>Geminicoccaceae</taxon>
        <taxon>Benzoatithermus</taxon>
    </lineage>
</organism>
<evidence type="ECO:0000313" key="8">
    <source>
        <dbReference type="EMBL" id="MEK0082237.1"/>
    </source>
</evidence>
<dbReference type="PANTHER" id="PTHR33884">
    <property type="entry name" value="UPF0410 PROTEIN YMGE"/>
    <property type="match status" value="1"/>
</dbReference>
<protein>
    <submittedName>
        <fullName evidence="8">GlsB/YeaQ/YmgE family stress response membrane protein</fullName>
    </submittedName>
</protein>